<gene>
    <name evidence="4" type="ORF">QQA45_06225</name>
</gene>
<protein>
    <submittedName>
        <fullName evidence="4">Alpha/beta hydrolase</fullName>
    </submittedName>
</protein>
<feature type="chain" id="PRO_5046115864" evidence="2">
    <location>
        <begin position="23"/>
        <end position="314"/>
    </location>
</feature>
<feature type="domain" description="Alpha/beta hydrolase fold-3" evidence="3">
    <location>
        <begin position="83"/>
        <end position="283"/>
    </location>
</feature>
<dbReference type="PANTHER" id="PTHR48081:SF8">
    <property type="entry name" value="ALPHA_BETA HYDROLASE FOLD-3 DOMAIN-CONTAINING PROTEIN-RELATED"/>
    <property type="match status" value="1"/>
</dbReference>
<dbReference type="EMBL" id="JASSPP010000011">
    <property type="protein sequence ID" value="MDK9581087.1"/>
    <property type="molecule type" value="Genomic_DNA"/>
</dbReference>
<proteinExistence type="predicted"/>
<dbReference type="Gene3D" id="3.40.50.1820">
    <property type="entry name" value="alpha/beta hydrolase"/>
    <property type="match status" value="1"/>
</dbReference>
<evidence type="ECO:0000313" key="4">
    <source>
        <dbReference type="EMBL" id="MDK9581087.1"/>
    </source>
</evidence>
<dbReference type="InterPro" id="IPR013094">
    <property type="entry name" value="AB_hydrolase_3"/>
</dbReference>
<reference evidence="4 5" key="1">
    <citation type="submission" date="2023-06" db="EMBL/GenBank/DDBJ databases">
        <title>Antibody response to the Sneathia vaginalis cytopathogenic toxin A during pregnancy.</title>
        <authorList>
            <person name="Mccoy Z.T."/>
            <person name="Serrano M.G."/>
            <person name="Spaine K."/>
            <person name="Edwards D.J."/>
            <person name="Buck G.A."/>
            <person name="Jefferson K."/>
        </authorList>
    </citation>
    <scope>NUCLEOTIDE SEQUENCE [LARGE SCALE GENOMIC DNA]</scope>
    <source>
        <strain evidence="4 5">CCUG 42621</strain>
    </source>
</reference>
<comment type="caution">
    <text evidence="4">The sequence shown here is derived from an EMBL/GenBank/DDBJ whole genome shotgun (WGS) entry which is preliminary data.</text>
</comment>
<dbReference type="InterPro" id="IPR050300">
    <property type="entry name" value="GDXG_lipolytic_enzyme"/>
</dbReference>
<keyword evidence="2" id="KW-0732">Signal</keyword>
<evidence type="ECO:0000313" key="5">
    <source>
        <dbReference type="Proteomes" id="UP001225134"/>
    </source>
</evidence>
<dbReference type="SUPFAM" id="SSF53474">
    <property type="entry name" value="alpha/beta-Hydrolases"/>
    <property type="match status" value="1"/>
</dbReference>
<name>A0ABT7HLH7_9FUSO</name>
<dbReference type="InterPro" id="IPR029058">
    <property type="entry name" value="AB_hydrolase_fold"/>
</dbReference>
<dbReference type="Pfam" id="PF07859">
    <property type="entry name" value="Abhydrolase_3"/>
    <property type="match status" value="1"/>
</dbReference>
<dbReference type="Proteomes" id="UP001225134">
    <property type="component" value="Unassembled WGS sequence"/>
</dbReference>
<evidence type="ECO:0000256" key="1">
    <source>
        <dbReference type="ARBA" id="ARBA00022801"/>
    </source>
</evidence>
<dbReference type="RefSeq" id="WP_285153357.1">
    <property type="nucleotide sequence ID" value="NZ_JASSPP010000011.1"/>
</dbReference>
<dbReference type="GO" id="GO:0016787">
    <property type="term" value="F:hydrolase activity"/>
    <property type="evidence" value="ECO:0007669"/>
    <property type="project" value="UniProtKB-KW"/>
</dbReference>
<sequence length="314" mass="35833">MKKILKLAIICMLCTSCSTLTLKSMDILLNKVVIDKSRFFKVIDFGSELIDTVNKKRGYTLKKFSYKNVLFYNYKKRDSKNAVVYVHGGGFMVNYVNSLRFSFAETITEKTKADFEVILVDMKGTKYPEQQDEVNVVLDYILPKYSKVIIIGDSAGGNIVLSALLKRRDEKKQLPNGIVLMSAWADLSNNVPSRRTNFNKDILLGKKPIVLLDDNPYARKVKDKRNPYVSPVYGDYYGFPKTLLQCGEDEVLKDDSALVYENMKENGIDAKLEIYKGMIHCFQLYPIFSKTEQAVKSITNFLEAIYCDKGTNNK</sequence>
<evidence type="ECO:0000259" key="3">
    <source>
        <dbReference type="Pfam" id="PF07859"/>
    </source>
</evidence>
<dbReference type="PANTHER" id="PTHR48081">
    <property type="entry name" value="AB HYDROLASE SUPERFAMILY PROTEIN C4A8.06C"/>
    <property type="match status" value="1"/>
</dbReference>
<accession>A0ABT7HLH7</accession>
<keyword evidence="5" id="KW-1185">Reference proteome</keyword>
<evidence type="ECO:0000256" key="2">
    <source>
        <dbReference type="SAM" id="SignalP"/>
    </source>
</evidence>
<keyword evidence="1 4" id="KW-0378">Hydrolase</keyword>
<organism evidence="4 5">
    <name type="scientific">Sneathia sanguinegens</name>
    <dbReference type="NCBI Taxonomy" id="40543"/>
    <lineage>
        <taxon>Bacteria</taxon>
        <taxon>Fusobacteriati</taxon>
        <taxon>Fusobacteriota</taxon>
        <taxon>Fusobacteriia</taxon>
        <taxon>Fusobacteriales</taxon>
        <taxon>Leptotrichiaceae</taxon>
        <taxon>Sneathia</taxon>
    </lineage>
</organism>
<feature type="signal peptide" evidence="2">
    <location>
        <begin position="1"/>
        <end position="22"/>
    </location>
</feature>